<dbReference type="Pfam" id="PF07791">
    <property type="entry name" value="Imm11"/>
    <property type="match status" value="1"/>
</dbReference>
<accession>A0A1B8ZXS4</accession>
<dbReference type="OrthoDB" id="1255023at2"/>
<reference evidence="2 3" key="1">
    <citation type="submission" date="2016-07" db="EMBL/GenBank/DDBJ databases">
        <authorList>
            <person name="Jeong J.-J."/>
            <person name="Kim D.W."/>
            <person name="Sang M.K."/>
            <person name="Choi I.-G."/>
            <person name="Kim K.D."/>
        </authorList>
    </citation>
    <scope>NUCLEOTIDE SEQUENCE [LARGE SCALE GENOMIC DNA]</scope>
    <source>
        <strain evidence="2 3">UTM-3</strain>
    </source>
</reference>
<name>A0A1B8ZXS4_9FLAO</name>
<feature type="domain" description="Immunity MXAN-0049 protein" evidence="1">
    <location>
        <begin position="44"/>
        <end position="152"/>
    </location>
</feature>
<evidence type="ECO:0000259" key="1">
    <source>
        <dbReference type="Pfam" id="PF07791"/>
    </source>
</evidence>
<sequence length="227" mass="26683">MSTIKNYYQLKATIEPKIIGKSELPLTVEIKDKTFESQSREYMLNIDKYFEDKDGILKHFPQNLVGKMYQKKKDPIDIMLSMPMYMSIDFIVSKRVKNILDELNINPTEYQTVEFSIEGQIESYYFLFIPMLRNKDYVDYRKSVFHSSRLDNTTIFGTYEEYLLARNNGYRVKTLYVSDELSDRDIISLQAAGPFFSERIVEAFNENMIVGYDIIKGGDFKVDLKFS</sequence>
<protein>
    <recommendedName>
        <fullName evidence="1">Immunity MXAN-0049 protein domain-containing protein</fullName>
    </recommendedName>
</protein>
<dbReference type="InterPro" id="IPR012433">
    <property type="entry name" value="Imm11"/>
</dbReference>
<keyword evidence="3" id="KW-1185">Reference proteome</keyword>
<comment type="caution">
    <text evidence="2">The sequence shown here is derived from an EMBL/GenBank/DDBJ whole genome shotgun (WGS) entry which is preliminary data.</text>
</comment>
<evidence type="ECO:0000313" key="2">
    <source>
        <dbReference type="EMBL" id="OCA76389.1"/>
    </source>
</evidence>
<organism evidence="2 3">
    <name type="scientific">Chryseobacterium artocarpi</name>
    <dbReference type="NCBI Taxonomy" id="1414727"/>
    <lineage>
        <taxon>Bacteria</taxon>
        <taxon>Pseudomonadati</taxon>
        <taxon>Bacteroidota</taxon>
        <taxon>Flavobacteriia</taxon>
        <taxon>Flavobacteriales</taxon>
        <taxon>Weeksellaceae</taxon>
        <taxon>Chryseobacterium group</taxon>
        <taxon>Chryseobacterium</taxon>
    </lineage>
</organism>
<gene>
    <name evidence="2" type="ORF">BBI01_06775</name>
</gene>
<dbReference type="AlphaFoldDB" id="A0A1B8ZXS4"/>
<dbReference type="Proteomes" id="UP000092651">
    <property type="component" value="Unassembled WGS sequence"/>
</dbReference>
<dbReference type="RefSeq" id="WP_065394058.1">
    <property type="nucleotide sequence ID" value="NZ_MAYH01000012.1"/>
</dbReference>
<dbReference type="EMBL" id="MAYH01000012">
    <property type="protein sequence ID" value="OCA76389.1"/>
    <property type="molecule type" value="Genomic_DNA"/>
</dbReference>
<evidence type="ECO:0000313" key="3">
    <source>
        <dbReference type="Proteomes" id="UP000092651"/>
    </source>
</evidence>
<proteinExistence type="predicted"/>